<gene>
    <name evidence="2" type="ORF">BOTBODRAFT_44816</name>
</gene>
<accession>A0A067MEJ1</accession>
<feature type="compositionally biased region" description="Acidic residues" evidence="1">
    <location>
        <begin position="171"/>
        <end position="184"/>
    </location>
</feature>
<feature type="compositionally biased region" description="Polar residues" evidence="1">
    <location>
        <begin position="224"/>
        <end position="234"/>
    </location>
</feature>
<dbReference type="Proteomes" id="UP000027195">
    <property type="component" value="Unassembled WGS sequence"/>
</dbReference>
<dbReference type="OrthoDB" id="74813at2759"/>
<evidence type="ECO:0000313" key="3">
    <source>
        <dbReference type="Proteomes" id="UP000027195"/>
    </source>
</evidence>
<sequence length="600" mass="63444">MRVRILSGPPLPSVRAWFALPSGGFPASHTISDLKRILCNDLQILSHAGVKPEELMLEIDDYELLNESMFDVIKEGDLLVITQRKPNDGTAAPKYNGVQQKRKADLQDEPKPPNKKAKVKPAESRSVKPNASRSSVKTVAQVPLRPPPATRAKVANFRTTSNAVLSSSGSESEDSEDGDSDSGDSSDSSSSSESDSDSDSSSSSSSSSDDSSSTSSPSEHKTTKPYSTLRTSKTIIHDPEVKTTPQVSKKVPPPKSQAPAPAPAPPSLTNTRPPQPPVPPGQARAAEAAPSTEAGNEVQPSATQKSIPRQPAKPRQSQDHDQDNTILPYDTPPPSEPVASTSASASASTTFASTSTSMITSLKNSNKKRGFQKMMQNTPAKRTVFESPSGVPGTSGTPSRAPASTSTPSRPDPRAIQQRLIPPSERHDLPVNVFVTSVDVEDGMWAAGASAGAGTTAVDTSYAGLEGLHVKQELVDAAVRRVDGAAPELPIVDRAAVEKRWNKFAKVGQALVQGNIVGWKELGIDPATLTPSEVVVLAAVCSNPSAQAADDEEITLKILPRPDGGPIGFGGSSVYDSEGGEVEERTVRLGDMREWKLIQL</sequence>
<feature type="compositionally biased region" description="Low complexity" evidence="1">
    <location>
        <begin position="394"/>
        <end position="409"/>
    </location>
</feature>
<dbReference type="HOGENOM" id="CLU_017235_0_0_1"/>
<feature type="compositionally biased region" description="Basic and acidic residues" evidence="1">
    <location>
        <begin position="102"/>
        <end position="112"/>
    </location>
</feature>
<feature type="compositionally biased region" description="Low complexity" evidence="1">
    <location>
        <begin position="185"/>
        <end position="217"/>
    </location>
</feature>
<protein>
    <recommendedName>
        <fullName evidence="4">Coilin</fullName>
    </recommendedName>
</protein>
<dbReference type="InParanoid" id="A0A067MEJ1"/>
<feature type="compositionally biased region" description="Low complexity" evidence="1">
    <location>
        <begin position="339"/>
        <end position="357"/>
    </location>
</feature>
<keyword evidence="3" id="KW-1185">Reference proteome</keyword>
<dbReference type="EMBL" id="KL198039">
    <property type="protein sequence ID" value="KDQ14188.1"/>
    <property type="molecule type" value="Genomic_DNA"/>
</dbReference>
<evidence type="ECO:0000256" key="1">
    <source>
        <dbReference type="SAM" id="MobiDB-lite"/>
    </source>
</evidence>
<feature type="region of interest" description="Disordered" evidence="1">
    <location>
        <begin position="84"/>
        <end position="415"/>
    </location>
</feature>
<feature type="compositionally biased region" description="Low complexity" evidence="1">
    <location>
        <begin position="283"/>
        <end position="294"/>
    </location>
</feature>
<name>A0A067MEJ1_BOTB1</name>
<feature type="compositionally biased region" description="Polar residues" evidence="1">
    <location>
        <begin position="298"/>
        <end position="307"/>
    </location>
</feature>
<evidence type="ECO:0000313" key="2">
    <source>
        <dbReference type="EMBL" id="KDQ14188.1"/>
    </source>
</evidence>
<dbReference type="STRING" id="930990.A0A067MEJ1"/>
<evidence type="ECO:0008006" key="4">
    <source>
        <dbReference type="Google" id="ProtNLM"/>
    </source>
</evidence>
<reference evidence="3" key="1">
    <citation type="journal article" date="2014" name="Proc. Natl. Acad. Sci. U.S.A.">
        <title>Extensive sampling of basidiomycete genomes demonstrates inadequacy of the white-rot/brown-rot paradigm for wood decay fungi.</title>
        <authorList>
            <person name="Riley R."/>
            <person name="Salamov A.A."/>
            <person name="Brown D.W."/>
            <person name="Nagy L.G."/>
            <person name="Floudas D."/>
            <person name="Held B.W."/>
            <person name="Levasseur A."/>
            <person name="Lombard V."/>
            <person name="Morin E."/>
            <person name="Otillar R."/>
            <person name="Lindquist E.A."/>
            <person name="Sun H."/>
            <person name="LaButti K.M."/>
            <person name="Schmutz J."/>
            <person name="Jabbour D."/>
            <person name="Luo H."/>
            <person name="Baker S.E."/>
            <person name="Pisabarro A.G."/>
            <person name="Walton J.D."/>
            <person name="Blanchette R.A."/>
            <person name="Henrissat B."/>
            <person name="Martin F."/>
            <person name="Cullen D."/>
            <person name="Hibbett D.S."/>
            <person name="Grigoriev I.V."/>
        </authorList>
    </citation>
    <scope>NUCLEOTIDE SEQUENCE [LARGE SCALE GENOMIC DNA]</scope>
    <source>
        <strain evidence="3">FD-172 SS1</strain>
    </source>
</reference>
<proteinExistence type="predicted"/>
<feature type="compositionally biased region" description="Polar residues" evidence="1">
    <location>
        <begin position="127"/>
        <end position="138"/>
    </location>
</feature>
<feature type="compositionally biased region" description="Pro residues" evidence="1">
    <location>
        <begin position="251"/>
        <end position="266"/>
    </location>
</feature>
<dbReference type="AlphaFoldDB" id="A0A067MEJ1"/>
<organism evidence="2 3">
    <name type="scientific">Botryobasidium botryosum (strain FD-172 SS1)</name>
    <dbReference type="NCBI Taxonomy" id="930990"/>
    <lineage>
        <taxon>Eukaryota</taxon>
        <taxon>Fungi</taxon>
        <taxon>Dikarya</taxon>
        <taxon>Basidiomycota</taxon>
        <taxon>Agaricomycotina</taxon>
        <taxon>Agaricomycetes</taxon>
        <taxon>Cantharellales</taxon>
        <taxon>Botryobasidiaceae</taxon>
        <taxon>Botryobasidium</taxon>
    </lineage>
</organism>